<organism evidence="2">
    <name type="scientific">Puccinia triticina (isolate 1-1 / race 1 (BBBD))</name>
    <name type="common">Brown leaf rust fungus</name>
    <dbReference type="NCBI Taxonomy" id="630390"/>
    <lineage>
        <taxon>Eukaryota</taxon>
        <taxon>Fungi</taxon>
        <taxon>Dikarya</taxon>
        <taxon>Basidiomycota</taxon>
        <taxon>Pucciniomycotina</taxon>
        <taxon>Pucciniomycetes</taxon>
        <taxon>Pucciniales</taxon>
        <taxon>Pucciniaceae</taxon>
        <taxon>Puccinia</taxon>
    </lineage>
</organism>
<evidence type="ECO:0000313" key="3">
    <source>
        <dbReference type="EnsemblFungi" id="PTTG_12566-t43_1-p1"/>
    </source>
</evidence>
<dbReference type="EnsemblFungi" id="PTTG_12566-t43_1">
    <property type="protein sequence ID" value="PTTG_12566-t43_1-p1"/>
    <property type="gene ID" value="PTTG_12566"/>
</dbReference>
<reference evidence="2" key="1">
    <citation type="submission" date="2009-11" db="EMBL/GenBank/DDBJ databases">
        <authorList>
            <consortium name="The Broad Institute Genome Sequencing Platform"/>
            <person name="Ward D."/>
            <person name="Feldgarden M."/>
            <person name="Earl A."/>
            <person name="Young S.K."/>
            <person name="Zeng Q."/>
            <person name="Koehrsen M."/>
            <person name="Alvarado L."/>
            <person name="Berlin A."/>
            <person name="Bochicchio J."/>
            <person name="Borenstein D."/>
            <person name="Chapman S.B."/>
            <person name="Chen Z."/>
            <person name="Engels R."/>
            <person name="Freedman E."/>
            <person name="Gellesch M."/>
            <person name="Goldberg J."/>
            <person name="Griggs A."/>
            <person name="Gujja S."/>
            <person name="Heilman E."/>
            <person name="Heiman D."/>
            <person name="Hepburn T."/>
            <person name="Howarth C."/>
            <person name="Jen D."/>
            <person name="Larson L."/>
            <person name="Lewis B."/>
            <person name="Mehta T."/>
            <person name="Park D."/>
            <person name="Pearson M."/>
            <person name="Roberts A."/>
            <person name="Saif S."/>
            <person name="Shea T."/>
            <person name="Shenoy N."/>
            <person name="Sisk P."/>
            <person name="Stolte C."/>
            <person name="Sykes S."/>
            <person name="Thomson T."/>
            <person name="Walk T."/>
            <person name="White J."/>
            <person name="Yandava C."/>
            <person name="Izard J."/>
            <person name="Baranova O.V."/>
            <person name="Blanton J.M."/>
            <person name="Tanner A.C."/>
            <person name="Dewhirst F.E."/>
            <person name="Haas B."/>
            <person name="Nusbaum C."/>
            <person name="Birren B."/>
        </authorList>
    </citation>
    <scope>NUCLEOTIDE SEQUENCE [LARGE SCALE GENOMIC DNA]</scope>
    <source>
        <strain evidence="2">1-1 BBBD Race 1</strain>
    </source>
</reference>
<dbReference type="VEuPathDB" id="FungiDB:PTTG_12566"/>
<gene>
    <name evidence="2" type="ORF">PTTG_12566</name>
</gene>
<feature type="region of interest" description="Disordered" evidence="1">
    <location>
        <begin position="428"/>
        <end position="451"/>
    </location>
</feature>
<evidence type="ECO:0000313" key="2">
    <source>
        <dbReference type="EMBL" id="OAV86525.1"/>
    </source>
</evidence>
<evidence type="ECO:0000256" key="1">
    <source>
        <dbReference type="SAM" id="MobiDB-lite"/>
    </source>
</evidence>
<proteinExistence type="predicted"/>
<dbReference type="PANTHER" id="PTHR33069:SF3">
    <property type="entry name" value="DYNEIN HEAVY CHAIN TAIL DOMAIN-CONTAINING PROTEIN"/>
    <property type="match status" value="1"/>
</dbReference>
<name>A0A180G1F1_PUCT1</name>
<accession>A0A180G1F1</accession>
<dbReference type="EMBL" id="ADAS02001048">
    <property type="protein sequence ID" value="OAV86525.1"/>
    <property type="molecule type" value="Genomic_DNA"/>
</dbReference>
<feature type="compositionally biased region" description="Basic and acidic residues" evidence="1">
    <location>
        <begin position="441"/>
        <end position="451"/>
    </location>
</feature>
<protein>
    <submittedName>
        <fullName evidence="2 3">Uncharacterized protein</fullName>
    </submittedName>
</protein>
<keyword evidence="4" id="KW-1185">Reference proteome</keyword>
<dbReference type="Proteomes" id="UP000005240">
    <property type="component" value="Unassembled WGS sequence"/>
</dbReference>
<dbReference type="PANTHER" id="PTHR33069">
    <property type="entry name" value="CHROMOSOME 7, WHOLE GENOME SHOTGUN SEQUENCE-RELATED"/>
    <property type="match status" value="1"/>
</dbReference>
<evidence type="ECO:0000313" key="4">
    <source>
        <dbReference type="Proteomes" id="UP000005240"/>
    </source>
</evidence>
<sequence length="451" mass="52553">MINQCERRLSEMSFLPVNRFPMFGTINRDPEHERVWKQGDSVIQNFRRMVSKYDEAADRRLEYQPRQVDPVKFTIDELTRNEEILDHLQSTLLPSLQFQTIKLFKLLNPLGLQQELESKIQLISQTQLNVEKYIDRLKSWIVQVCPGRLDRSYPSNDHHYKRLKSFRLSSLKKYIFEASQDMSRSCRVASEILNRAKDSTEPPSQQTKKTYHQGVLLAHKAIRSFQATIECIKGSELDVAEKSWQSRLMSIDNSLRNIVCLVTPVTNSSPNDTHRRCRKNFTNESVIDLAKSAITLIKVHKLFFVKFFSRRGAIRRSIPCFTELCSDQIGSIVRSFEDVAEEIHGLVERFKEADKIGDHITNDSLRLTAARLKARFDAPMVLLLLYLIPLIPDIATQNDYRDWLLTWNTQRNLASENYINISRSLVDRESDGQESDDDDYEYHSSDSYETY</sequence>
<reference evidence="3 4" key="3">
    <citation type="journal article" date="2017" name="G3 (Bethesda)">
        <title>Comparative analysis highlights variable genome content of wheat rusts and divergence of the mating loci.</title>
        <authorList>
            <person name="Cuomo C.A."/>
            <person name="Bakkeren G."/>
            <person name="Khalil H.B."/>
            <person name="Panwar V."/>
            <person name="Joly D."/>
            <person name="Linning R."/>
            <person name="Sakthikumar S."/>
            <person name="Song X."/>
            <person name="Adiconis X."/>
            <person name="Fan L."/>
            <person name="Goldberg J.M."/>
            <person name="Levin J.Z."/>
            <person name="Young S."/>
            <person name="Zeng Q."/>
            <person name="Anikster Y."/>
            <person name="Bruce M."/>
            <person name="Wang M."/>
            <person name="Yin C."/>
            <person name="McCallum B."/>
            <person name="Szabo L.J."/>
            <person name="Hulbert S."/>
            <person name="Chen X."/>
            <person name="Fellers J.P."/>
        </authorList>
    </citation>
    <scope>NUCLEOTIDE SEQUENCE</scope>
    <source>
        <strain evidence="3">isolate 1-1 / race 1 (BBBD)</strain>
        <strain evidence="4">Isolate 1-1 / race 1 (BBBD)</strain>
    </source>
</reference>
<reference evidence="2" key="2">
    <citation type="submission" date="2016-05" db="EMBL/GenBank/DDBJ databases">
        <title>Comparative analysis highlights variable genome content of wheat rusts and divergence of the mating loci.</title>
        <authorList>
            <person name="Cuomo C.A."/>
            <person name="Bakkeren G."/>
            <person name="Szabo L."/>
            <person name="Khalil H."/>
            <person name="Joly D."/>
            <person name="Goldberg J."/>
            <person name="Young S."/>
            <person name="Zeng Q."/>
            <person name="Fellers J."/>
        </authorList>
    </citation>
    <scope>NUCLEOTIDE SEQUENCE [LARGE SCALE GENOMIC DNA]</scope>
    <source>
        <strain evidence="2">1-1 BBBD Race 1</strain>
    </source>
</reference>
<reference evidence="3" key="4">
    <citation type="submission" date="2025-05" db="UniProtKB">
        <authorList>
            <consortium name="EnsemblFungi"/>
        </authorList>
    </citation>
    <scope>IDENTIFICATION</scope>
    <source>
        <strain evidence="3">isolate 1-1 / race 1 (BBBD)</strain>
    </source>
</reference>
<dbReference type="AlphaFoldDB" id="A0A180G1F1"/>